<dbReference type="GO" id="GO:0006824">
    <property type="term" value="P:cobalt ion transport"/>
    <property type="evidence" value="ECO:0007669"/>
    <property type="project" value="InterPro"/>
</dbReference>
<evidence type="ECO:0000256" key="3">
    <source>
        <dbReference type="ARBA" id="ARBA00022692"/>
    </source>
</evidence>
<name>A0A1M4XCX8_9FIRM</name>
<dbReference type="Proteomes" id="UP000184196">
    <property type="component" value="Unassembled WGS sequence"/>
</dbReference>
<organism evidence="7 8">
    <name type="scientific">Desulfofundulus australicus DSM 11792</name>
    <dbReference type="NCBI Taxonomy" id="1121425"/>
    <lineage>
        <taxon>Bacteria</taxon>
        <taxon>Bacillati</taxon>
        <taxon>Bacillota</taxon>
        <taxon>Clostridia</taxon>
        <taxon>Eubacteriales</taxon>
        <taxon>Peptococcaceae</taxon>
        <taxon>Desulfofundulus</taxon>
    </lineage>
</organism>
<keyword evidence="2" id="KW-1003">Cell membrane</keyword>
<dbReference type="NCBIfam" id="TIGR02454">
    <property type="entry name" value="ECF_T_CbiQ"/>
    <property type="match status" value="1"/>
</dbReference>
<dbReference type="EMBL" id="FQUW01000011">
    <property type="protein sequence ID" value="SHE91364.1"/>
    <property type="molecule type" value="Genomic_DNA"/>
</dbReference>
<dbReference type="RefSeq" id="WP_083543102.1">
    <property type="nucleotide sequence ID" value="NZ_FQUW01000011.1"/>
</dbReference>
<keyword evidence="3 6" id="KW-0812">Transmembrane</keyword>
<protein>
    <submittedName>
        <fullName evidence="7">Cobalt/nickel transport system permease protein</fullName>
    </submittedName>
</protein>
<dbReference type="InterPro" id="IPR003339">
    <property type="entry name" value="ABC/ECF_trnsptr_transmembrane"/>
</dbReference>
<reference evidence="8" key="1">
    <citation type="submission" date="2016-11" db="EMBL/GenBank/DDBJ databases">
        <authorList>
            <person name="Varghese N."/>
            <person name="Submissions S."/>
        </authorList>
    </citation>
    <scope>NUCLEOTIDE SEQUENCE [LARGE SCALE GENOMIC DNA]</scope>
    <source>
        <strain evidence="8">DSM 11792</strain>
    </source>
</reference>
<dbReference type="GO" id="GO:0043190">
    <property type="term" value="C:ATP-binding cassette (ABC) transporter complex"/>
    <property type="evidence" value="ECO:0007669"/>
    <property type="project" value="InterPro"/>
</dbReference>
<keyword evidence="4 6" id="KW-1133">Transmembrane helix</keyword>
<gene>
    <name evidence="7" type="ORF">SAMN02745218_01049</name>
</gene>
<evidence type="ECO:0000256" key="1">
    <source>
        <dbReference type="ARBA" id="ARBA00004651"/>
    </source>
</evidence>
<feature type="transmembrane region" description="Helical" evidence="6">
    <location>
        <begin position="62"/>
        <end position="85"/>
    </location>
</feature>
<evidence type="ECO:0000313" key="7">
    <source>
        <dbReference type="EMBL" id="SHE91364.1"/>
    </source>
</evidence>
<feature type="transmembrane region" description="Helical" evidence="6">
    <location>
        <begin position="91"/>
        <end position="110"/>
    </location>
</feature>
<keyword evidence="8" id="KW-1185">Reference proteome</keyword>
<dbReference type="InterPro" id="IPR012809">
    <property type="entry name" value="ECF_CbiQ"/>
</dbReference>
<feature type="transmembrane region" description="Helical" evidence="6">
    <location>
        <begin position="122"/>
        <end position="146"/>
    </location>
</feature>
<evidence type="ECO:0000256" key="4">
    <source>
        <dbReference type="ARBA" id="ARBA00022989"/>
    </source>
</evidence>
<dbReference type="InterPro" id="IPR052770">
    <property type="entry name" value="Cobalt_transport_CbiQ"/>
</dbReference>
<evidence type="ECO:0000256" key="2">
    <source>
        <dbReference type="ARBA" id="ARBA00022475"/>
    </source>
</evidence>
<comment type="subcellular location">
    <subcellularLocation>
        <location evidence="1">Cell membrane</location>
        <topology evidence="1">Multi-pass membrane protein</topology>
    </subcellularLocation>
</comment>
<keyword evidence="5 6" id="KW-0472">Membrane</keyword>
<dbReference type="PANTHER" id="PTHR43723:SF1">
    <property type="entry name" value="COBALT TRANSPORT PROTEIN CBIQ"/>
    <property type="match status" value="1"/>
</dbReference>
<feature type="transmembrane region" description="Helical" evidence="6">
    <location>
        <begin position="238"/>
        <end position="258"/>
    </location>
</feature>
<evidence type="ECO:0000256" key="6">
    <source>
        <dbReference type="SAM" id="Phobius"/>
    </source>
</evidence>
<sequence>MFRIDQYAYTSRLRHVHPGEKFAFAILTMFICLAASTVLVPLLVTCLAAAAVIMVARVPARFYFRLLFLPLGFLVAGLLAVTLTISRGANPAVYGLVIGGVTLGVTGPALNQAALIFTKSLGAVSCLYFLSLTTPMVEIISILHRLRVPALLVEMMGLIYRFIFVIMETAGMMYVSQGSRCGYAGIRTSFRSMAQLVANLFARSYHRSRALYTALLARGYTGEIRMWEEPRPVSAKHLVLIALVDLTLLVLVLVTWRWPV</sequence>
<accession>A0A1M4XCX8</accession>
<dbReference type="PANTHER" id="PTHR43723">
    <property type="entry name" value="COBALT TRANSPORT PROTEIN CBIQ"/>
    <property type="match status" value="1"/>
</dbReference>
<feature type="transmembrane region" description="Helical" evidence="6">
    <location>
        <begin position="158"/>
        <end position="175"/>
    </location>
</feature>
<dbReference type="CDD" id="cd16914">
    <property type="entry name" value="EcfT"/>
    <property type="match status" value="1"/>
</dbReference>
<dbReference type="OrthoDB" id="9815246at2"/>
<evidence type="ECO:0000256" key="5">
    <source>
        <dbReference type="ARBA" id="ARBA00023136"/>
    </source>
</evidence>
<dbReference type="Pfam" id="PF02361">
    <property type="entry name" value="CbiQ"/>
    <property type="match status" value="1"/>
</dbReference>
<dbReference type="AlphaFoldDB" id="A0A1M4XCX8"/>
<feature type="transmembrane region" description="Helical" evidence="6">
    <location>
        <begin position="22"/>
        <end position="55"/>
    </location>
</feature>
<proteinExistence type="predicted"/>
<evidence type="ECO:0000313" key="8">
    <source>
        <dbReference type="Proteomes" id="UP000184196"/>
    </source>
</evidence>